<dbReference type="PANTHER" id="PTHR22550">
    <property type="entry name" value="SPORE GERMINATION PROTEIN"/>
    <property type="match status" value="1"/>
</dbReference>
<keyword evidence="6" id="KW-1185">Reference proteome</keyword>
<comment type="caution">
    <text evidence="5">The sequence shown here is derived from an EMBL/GenBank/DDBJ whole genome shotgun (WGS) entry which is preliminary data.</text>
</comment>
<feature type="region of interest" description="Disordered" evidence="3">
    <location>
        <begin position="1"/>
        <end position="45"/>
    </location>
</feature>
<dbReference type="OrthoDB" id="1726708at2"/>
<feature type="compositionally biased region" description="Basic residues" evidence="3">
    <location>
        <begin position="1"/>
        <end position="13"/>
    </location>
</feature>
<keyword evidence="4" id="KW-1133">Transmembrane helix</keyword>
<feature type="transmembrane region" description="Helical" evidence="4">
    <location>
        <begin position="285"/>
        <end position="306"/>
    </location>
</feature>
<dbReference type="RefSeq" id="WP_148452098.1">
    <property type="nucleotide sequence ID" value="NZ_VSDO01000002.1"/>
</dbReference>
<dbReference type="PANTHER" id="PTHR22550:SF5">
    <property type="entry name" value="LEUCINE ZIPPER PROTEIN 4"/>
    <property type="match status" value="1"/>
</dbReference>
<dbReference type="PIRSF" id="PIRSF005690">
    <property type="entry name" value="GerBA"/>
    <property type="match status" value="1"/>
</dbReference>
<feature type="compositionally biased region" description="Polar residues" evidence="3">
    <location>
        <begin position="515"/>
        <end position="526"/>
    </location>
</feature>
<evidence type="ECO:0000256" key="2">
    <source>
        <dbReference type="ARBA" id="ARBA00023136"/>
    </source>
</evidence>
<evidence type="ECO:0000256" key="4">
    <source>
        <dbReference type="SAM" id="Phobius"/>
    </source>
</evidence>
<dbReference type="InterPro" id="IPR004995">
    <property type="entry name" value="Spore_Ger"/>
</dbReference>
<evidence type="ECO:0000256" key="3">
    <source>
        <dbReference type="SAM" id="MobiDB-lite"/>
    </source>
</evidence>
<feature type="region of interest" description="Disordered" evidence="3">
    <location>
        <begin position="512"/>
        <end position="537"/>
    </location>
</feature>
<protein>
    <submittedName>
        <fullName evidence="5">Spore germination protein</fullName>
    </submittedName>
</protein>
<keyword evidence="2 4" id="KW-0472">Membrane</keyword>
<sequence>MPFWRKKRQARHGGTKDSNQEAAAKGNKAGPSSASNPEHASGDASLSRRLDRIQQQLDLCSDVIYRQFVLGTGQACVLIYLRGMISQPSVQNFIMRSLQAEAKELEGDDIYRFLLDDKGLAVSQNKVVTDLNAALDAVLDAGALLIVDGDPRMLTFSISAYPTRSVSEAPNESVIRGPREAFIEDLEINLTLLRRRLKNINFKCEALKVGTETKTDIVVAFIRDVAKPGMVDEVKRRLSYIDIDGVLGASYLEEAIEDNPYSPFPQMQYTERPDVVAASLLEGRIAIIVDGTPIVLLIPVTLSMLLQSAEDYYQRFVAATWIRWIRYIFVLVSLLLPSLYIAITTFHPEMIPSQLLYTLAASREIVPFPALLEAFIMELAFEALREASIRIPKAIGQAVSIIGALIIGTAAVEAGIVSAAMVIIVSLTGIASFIIPHFDLGLAFRLLRFPIMFLASLFGLYGIACGLILIYIHLINLRSFGEPYMAPLAPLVNSDLKDTLVRAPWWHMRKRPPLTTKNHTRQTNDSRGWAKKKGEGN</sequence>
<dbReference type="Pfam" id="PF03323">
    <property type="entry name" value="GerA"/>
    <property type="match status" value="1"/>
</dbReference>
<gene>
    <name evidence="5" type="ORF">FRY98_12290</name>
</gene>
<dbReference type="GO" id="GO:0009847">
    <property type="term" value="P:spore germination"/>
    <property type="evidence" value="ECO:0007669"/>
    <property type="project" value="InterPro"/>
</dbReference>
<organism evidence="5 6">
    <name type="scientific">Paenibacillus faecis</name>
    <dbReference type="NCBI Taxonomy" id="862114"/>
    <lineage>
        <taxon>Bacteria</taxon>
        <taxon>Bacillati</taxon>
        <taxon>Bacillota</taxon>
        <taxon>Bacilli</taxon>
        <taxon>Bacillales</taxon>
        <taxon>Paenibacillaceae</taxon>
        <taxon>Paenibacillus</taxon>
    </lineage>
</organism>
<dbReference type="GO" id="GO:0016020">
    <property type="term" value="C:membrane"/>
    <property type="evidence" value="ECO:0007669"/>
    <property type="project" value="InterPro"/>
</dbReference>
<evidence type="ECO:0000313" key="5">
    <source>
        <dbReference type="EMBL" id="TYA13431.1"/>
    </source>
</evidence>
<dbReference type="EMBL" id="VSDO01000002">
    <property type="protein sequence ID" value="TYA13431.1"/>
    <property type="molecule type" value="Genomic_DNA"/>
</dbReference>
<reference evidence="5 6" key="1">
    <citation type="submission" date="2019-08" db="EMBL/GenBank/DDBJ databases">
        <title>Genome sequencing of Paenibacillus faecis DSM 23593(T).</title>
        <authorList>
            <person name="Kook J.-K."/>
            <person name="Park S.-N."/>
            <person name="Lim Y.K."/>
        </authorList>
    </citation>
    <scope>NUCLEOTIDE SEQUENCE [LARGE SCALE GENOMIC DNA]</scope>
    <source>
        <strain evidence="5 6">DSM 23593</strain>
    </source>
</reference>
<accession>A0A5D0CTX7</accession>
<feature type="transmembrane region" description="Helical" evidence="4">
    <location>
        <begin position="327"/>
        <end position="346"/>
    </location>
</feature>
<dbReference type="InterPro" id="IPR050768">
    <property type="entry name" value="UPF0353/GerABKA_families"/>
</dbReference>
<evidence type="ECO:0000256" key="1">
    <source>
        <dbReference type="ARBA" id="ARBA00005278"/>
    </source>
</evidence>
<proteinExistence type="inferred from homology"/>
<dbReference type="AlphaFoldDB" id="A0A5D0CTX7"/>
<feature type="transmembrane region" description="Helical" evidence="4">
    <location>
        <begin position="447"/>
        <end position="472"/>
    </location>
</feature>
<feature type="transmembrane region" description="Helical" evidence="4">
    <location>
        <begin position="405"/>
        <end position="435"/>
    </location>
</feature>
<evidence type="ECO:0000313" key="6">
    <source>
        <dbReference type="Proteomes" id="UP000325218"/>
    </source>
</evidence>
<dbReference type="Proteomes" id="UP000325218">
    <property type="component" value="Unassembled WGS sequence"/>
</dbReference>
<name>A0A5D0CTX7_9BACL</name>
<comment type="similarity">
    <text evidence="1">Belongs to the GerABKA family.</text>
</comment>
<keyword evidence="4" id="KW-0812">Transmembrane</keyword>